<dbReference type="GO" id="GO:0001717">
    <property type="term" value="P:conversion of seryl-tRNAsec to selenocys-tRNAsec"/>
    <property type="evidence" value="ECO:0007669"/>
    <property type="project" value="UniProtKB-UniRule"/>
</dbReference>
<dbReference type="SUPFAM" id="SSF53383">
    <property type="entry name" value="PLP-dependent transferases"/>
    <property type="match status" value="1"/>
</dbReference>
<dbReference type="Gene3D" id="3.40.640.10">
    <property type="entry name" value="Type I PLP-dependent aspartate aminotransferase-like (Major domain)"/>
    <property type="match status" value="1"/>
</dbReference>
<keyword evidence="4 8" id="KW-0663">Pyridoxal phosphate</keyword>
<dbReference type="EMBL" id="DROD01000300">
    <property type="protein sequence ID" value="HHJ52419.1"/>
    <property type="molecule type" value="Genomic_DNA"/>
</dbReference>
<dbReference type="EC" id="2.9.1.1" evidence="8"/>
<dbReference type="Gene3D" id="3.90.1150.180">
    <property type="match status" value="1"/>
</dbReference>
<accession>A0A7V5UEQ1</accession>
<keyword evidence="5 8" id="KW-0648">Protein biosynthesis</keyword>
<evidence type="ECO:0000256" key="9">
    <source>
        <dbReference type="PIRSR" id="PIRSR618319-50"/>
    </source>
</evidence>
<dbReference type="InterPro" id="IPR015424">
    <property type="entry name" value="PyrdxlP-dep_Trfase"/>
</dbReference>
<evidence type="ECO:0000256" key="7">
    <source>
        <dbReference type="ARBA" id="ARBA00044507"/>
    </source>
</evidence>
<gene>
    <name evidence="8" type="primary">selA</name>
    <name evidence="10" type="ORF">ENJ89_04425</name>
</gene>
<name>A0A7V5UEQ1_CALAY</name>
<dbReference type="PANTHER" id="PTHR32328">
    <property type="entry name" value="L-SERYL-TRNA(SEC) SELENIUM TRANSFERASE"/>
    <property type="match status" value="1"/>
</dbReference>
<dbReference type="Proteomes" id="UP000886124">
    <property type="component" value="Unassembled WGS sequence"/>
</dbReference>
<sequence>MTATTNVLQKLPSVDRVLEALAKDFPEVKPLYLKRQVRFLLDDMRANPQRFHLEKPDKQGVFDRVVKRVAAEIRQLLNGSLQPVINATGVVLHTGLGRAPLNGKIAEAMAQVSRYANLELDLPTGKRGQRNDHLAPLLRVLTGAEDGFAVNNNAAAVLLMLNTVGNKKEVILSRGEMIEIGGSFRLPEVMRISGVKLREIGTTNKTHLRDYADAINARTAGILLCHTSNYEVQGFTHKPAITEIVALAKEHNLPVIYDLGSGSFAQTSRLGGIEEPEVTQIVQTGVDLISFSGDKLLGGPQAGIIVGKKYWVQKCAKNHLLRALRLDKFMIKAIQQTLIQYLYAEASPIPLDAHGALLASKQELEQRSKRFVEQLPPSIRETAQMVPAFGKVGSGAYPTLKLPSFAIRIQPRRLSAARLSKRLRLHQPPVIGYVEDDALHLDLRTVSPDEEAALARALQDVLGG</sequence>
<comment type="pathway">
    <text evidence="8">Aminoacyl-tRNA biosynthesis; selenocysteinyl-tRNA(Sec) biosynthesis; selenocysteinyl-tRNA(Sec) from L-seryl-tRNA(Sec) (bacterial route): step 1/1.</text>
</comment>
<evidence type="ECO:0000256" key="6">
    <source>
        <dbReference type="ARBA" id="ARBA00023266"/>
    </source>
</evidence>
<dbReference type="InterPro" id="IPR018319">
    <property type="entry name" value="SelA-like"/>
</dbReference>
<protein>
    <recommendedName>
        <fullName evidence="8">L-seryl-tRNA(Sec) selenium transferase</fullName>
        <ecNumber evidence="8">2.9.1.1</ecNumber>
    </recommendedName>
    <alternativeName>
        <fullName evidence="8">Selenocysteine synthase</fullName>
        <shortName evidence="8">Sec synthase</shortName>
    </alternativeName>
    <alternativeName>
        <fullName evidence="8">Selenocysteinyl-tRNA(Sec) synthase</fullName>
    </alternativeName>
</protein>
<dbReference type="Pfam" id="PF03841">
    <property type="entry name" value="SelA"/>
    <property type="match status" value="1"/>
</dbReference>
<comment type="function">
    <text evidence="8">Converts seryl-tRNA(Sec) to selenocysteinyl-tRNA(Sec) required for selenoprotein biosynthesis.</text>
</comment>
<keyword evidence="3 8" id="KW-0808">Transferase</keyword>
<evidence type="ECO:0000256" key="4">
    <source>
        <dbReference type="ARBA" id="ARBA00022898"/>
    </source>
</evidence>
<dbReference type="GO" id="GO:0005737">
    <property type="term" value="C:cytoplasm"/>
    <property type="evidence" value="ECO:0007669"/>
    <property type="project" value="UniProtKB-SubCell"/>
</dbReference>
<comment type="cofactor">
    <cofactor evidence="1 8 9">
        <name>pyridoxal 5'-phosphate</name>
        <dbReference type="ChEBI" id="CHEBI:597326"/>
    </cofactor>
</comment>
<dbReference type="AlphaFoldDB" id="A0A7V5UEQ1"/>
<reference evidence="10" key="1">
    <citation type="journal article" date="2020" name="mSystems">
        <title>Genome- and Community-Level Interaction Insights into Carbon Utilization and Element Cycling Functions of Hydrothermarchaeota in Hydrothermal Sediment.</title>
        <authorList>
            <person name="Zhou Z."/>
            <person name="Liu Y."/>
            <person name="Xu W."/>
            <person name="Pan J."/>
            <person name="Luo Z.H."/>
            <person name="Li M."/>
        </authorList>
    </citation>
    <scope>NUCLEOTIDE SEQUENCE [LARGE SCALE GENOMIC DNA]</scope>
    <source>
        <strain evidence="10">HyVt-527</strain>
    </source>
</reference>
<dbReference type="GO" id="GO:0001514">
    <property type="term" value="P:selenocysteine incorporation"/>
    <property type="evidence" value="ECO:0007669"/>
    <property type="project" value="UniProtKB-UniRule"/>
</dbReference>
<dbReference type="NCBIfam" id="TIGR00474">
    <property type="entry name" value="selA"/>
    <property type="match status" value="1"/>
</dbReference>
<evidence type="ECO:0000256" key="8">
    <source>
        <dbReference type="HAMAP-Rule" id="MF_00423"/>
    </source>
</evidence>
<evidence type="ECO:0000256" key="2">
    <source>
        <dbReference type="ARBA" id="ARBA00022490"/>
    </source>
</evidence>
<comment type="catalytic activity">
    <reaction evidence="8">
        <text>L-seryl-tRNA(Sec) + selenophosphate + H(+) = L-selenocysteinyl-tRNA(Sec) + phosphate</text>
        <dbReference type="Rhea" id="RHEA:22728"/>
        <dbReference type="Rhea" id="RHEA-COMP:9742"/>
        <dbReference type="Rhea" id="RHEA-COMP:9743"/>
        <dbReference type="ChEBI" id="CHEBI:15378"/>
        <dbReference type="ChEBI" id="CHEBI:16144"/>
        <dbReference type="ChEBI" id="CHEBI:43474"/>
        <dbReference type="ChEBI" id="CHEBI:78533"/>
        <dbReference type="ChEBI" id="CHEBI:78573"/>
        <dbReference type="EC" id="2.9.1.1"/>
    </reaction>
</comment>
<evidence type="ECO:0000256" key="1">
    <source>
        <dbReference type="ARBA" id="ARBA00001933"/>
    </source>
</evidence>
<proteinExistence type="inferred from homology"/>
<dbReference type="InterPro" id="IPR004534">
    <property type="entry name" value="SelA_trans"/>
</dbReference>
<dbReference type="HAMAP" id="MF_00423">
    <property type="entry name" value="SelA"/>
    <property type="match status" value="1"/>
</dbReference>
<dbReference type="InterPro" id="IPR015421">
    <property type="entry name" value="PyrdxlP-dep_Trfase_major"/>
</dbReference>
<organism evidence="10">
    <name type="scientific">Caldithrix abyssi</name>
    <dbReference type="NCBI Taxonomy" id="187145"/>
    <lineage>
        <taxon>Bacteria</taxon>
        <taxon>Pseudomonadati</taxon>
        <taxon>Calditrichota</taxon>
        <taxon>Calditrichia</taxon>
        <taxon>Calditrichales</taxon>
        <taxon>Calditrichaceae</taxon>
        <taxon>Caldithrix</taxon>
    </lineage>
</organism>
<evidence type="ECO:0000313" key="10">
    <source>
        <dbReference type="EMBL" id="HHJ52419.1"/>
    </source>
</evidence>
<comment type="similarity">
    <text evidence="7 8">Belongs to the SelA family.</text>
</comment>
<keyword evidence="2 8" id="KW-0963">Cytoplasm</keyword>
<dbReference type="GO" id="GO:0004125">
    <property type="term" value="F:L-seryl-tRNA(Sec) selenium transferase activity"/>
    <property type="evidence" value="ECO:0007669"/>
    <property type="project" value="UniProtKB-UniRule"/>
</dbReference>
<evidence type="ECO:0000256" key="5">
    <source>
        <dbReference type="ARBA" id="ARBA00022917"/>
    </source>
</evidence>
<keyword evidence="6 8" id="KW-0711">Selenium</keyword>
<dbReference type="PANTHER" id="PTHR32328:SF0">
    <property type="entry name" value="L-SERYL-TRNA(SEC) SELENIUM TRANSFERASE"/>
    <property type="match status" value="1"/>
</dbReference>
<evidence type="ECO:0000256" key="3">
    <source>
        <dbReference type="ARBA" id="ARBA00022679"/>
    </source>
</evidence>
<comment type="caution">
    <text evidence="10">The sequence shown here is derived from an EMBL/GenBank/DDBJ whole genome shotgun (WGS) entry which is preliminary data.</text>
</comment>
<feature type="modified residue" description="N6-(pyridoxal phosphate)lysine" evidence="8 9">
    <location>
        <position position="295"/>
    </location>
</feature>
<dbReference type="UniPathway" id="UPA00906">
    <property type="reaction ID" value="UER00896"/>
</dbReference>
<comment type="subcellular location">
    <subcellularLocation>
        <location evidence="8">Cytoplasm</location>
    </subcellularLocation>
</comment>